<dbReference type="GO" id="GO:0005737">
    <property type="term" value="C:cytoplasm"/>
    <property type="evidence" value="ECO:0007669"/>
    <property type="project" value="UniProtKB-SubCell"/>
</dbReference>
<evidence type="ECO:0000256" key="15">
    <source>
        <dbReference type="PIRSR" id="PIRSR006337-1"/>
    </source>
</evidence>
<dbReference type="EC" id="3.2.1.141" evidence="4 13"/>
<evidence type="ECO:0000256" key="17">
    <source>
        <dbReference type="PIRSR" id="PIRSR006337-3"/>
    </source>
</evidence>
<dbReference type="InterPro" id="IPR014756">
    <property type="entry name" value="Ig_E-set"/>
</dbReference>
<dbReference type="UniPathway" id="UPA00299"/>
<accession>A0A563E8N5</accession>
<evidence type="ECO:0000256" key="14">
    <source>
        <dbReference type="PIRNR" id="PIRNR006337"/>
    </source>
</evidence>
<evidence type="ECO:0000256" key="7">
    <source>
        <dbReference type="ARBA" id="ARBA00022801"/>
    </source>
</evidence>
<feature type="binding site" evidence="16">
    <location>
        <begin position="379"/>
        <end position="384"/>
    </location>
    <ligand>
        <name>substrate</name>
    </ligand>
</feature>
<evidence type="ECO:0000256" key="10">
    <source>
        <dbReference type="ARBA" id="ARBA00032057"/>
    </source>
</evidence>
<feature type="active site" description="Proton donor" evidence="15">
    <location>
        <position position="281"/>
    </location>
</feature>
<evidence type="ECO:0000256" key="18">
    <source>
        <dbReference type="SAM" id="MobiDB-lite"/>
    </source>
</evidence>
<feature type="binding site" evidence="16">
    <location>
        <begin position="242"/>
        <end position="247"/>
    </location>
    <ligand>
        <name>substrate</name>
    </ligand>
</feature>
<evidence type="ECO:0000256" key="16">
    <source>
        <dbReference type="PIRSR" id="PIRSR006337-2"/>
    </source>
</evidence>
<evidence type="ECO:0000256" key="9">
    <source>
        <dbReference type="ARBA" id="ARBA00023295"/>
    </source>
</evidence>
<dbReference type="CDD" id="cd02853">
    <property type="entry name" value="E_set_MTHase_like_N"/>
    <property type="match status" value="1"/>
</dbReference>
<dbReference type="NCBIfam" id="TIGR02402">
    <property type="entry name" value="trehalose_TreZ"/>
    <property type="match status" value="1"/>
</dbReference>
<evidence type="ECO:0000259" key="19">
    <source>
        <dbReference type="SMART" id="SM00642"/>
    </source>
</evidence>
<comment type="subcellular location">
    <subcellularLocation>
        <location evidence="1 15">Cytoplasm</location>
    </subcellularLocation>
</comment>
<dbReference type="Gene3D" id="3.20.20.80">
    <property type="entry name" value="Glycosidases"/>
    <property type="match status" value="1"/>
</dbReference>
<dbReference type="SUPFAM" id="SSF81296">
    <property type="entry name" value="E set domains"/>
    <property type="match status" value="1"/>
</dbReference>
<evidence type="ECO:0000256" key="1">
    <source>
        <dbReference type="ARBA" id="ARBA00004496"/>
    </source>
</evidence>
<evidence type="ECO:0000256" key="2">
    <source>
        <dbReference type="ARBA" id="ARBA00005199"/>
    </source>
</evidence>
<evidence type="ECO:0000313" key="20">
    <source>
        <dbReference type="EMBL" id="TWP38938.1"/>
    </source>
</evidence>
<evidence type="ECO:0000256" key="4">
    <source>
        <dbReference type="ARBA" id="ARBA00012268"/>
    </source>
</evidence>
<organism evidence="20 21">
    <name type="scientific">Leekyejoonella antrihumi</name>
    <dbReference type="NCBI Taxonomy" id="1660198"/>
    <lineage>
        <taxon>Bacteria</taxon>
        <taxon>Bacillati</taxon>
        <taxon>Actinomycetota</taxon>
        <taxon>Actinomycetes</taxon>
        <taxon>Micrococcales</taxon>
        <taxon>Dermacoccaceae</taxon>
        <taxon>Leekyejoonella</taxon>
    </lineage>
</organism>
<keyword evidence="7 14" id="KW-0378">Hydrolase</keyword>
<protein>
    <recommendedName>
        <fullName evidence="5 13">Malto-oligosyltrehalose trehalohydrolase</fullName>
        <shortName evidence="14">MTHase</shortName>
        <ecNumber evidence="4 13">3.2.1.141</ecNumber>
    </recommendedName>
    <alternativeName>
        <fullName evidence="11 14">4-alpha-D-((1-&gt;4)-alpha-D-glucano)trehalose trehalohydrolase</fullName>
    </alternativeName>
    <alternativeName>
        <fullName evidence="10 14">Maltooligosyl trehalose trehalohydrolase</fullName>
    </alternativeName>
</protein>
<proteinExistence type="inferred from homology"/>
<dbReference type="EMBL" id="VCQV01000001">
    <property type="protein sequence ID" value="TWP38938.1"/>
    <property type="molecule type" value="Genomic_DNA"/>
</dbReference>
<dbReference type="OrthoDB" id="9800174at2"/>
<dbReference type="GO" id="GO:0005992">
    <property type="term" value="P:trehalose biosynthetic process"/>
    <property type="evidence" value="ECO:0007669"/>
    <property type="project" value="UniProtKB-UniRule"/>
</dbReference>
<dbReference type="InterPro" id="IPR044901">
    <property type="entry name" value="Trehalose_TreZ_E-set_sf"/>
</dbReference>
<feature type="binding site" evidence="16">
    <location>
        <begin position="309"/>
        <end position="313"/>
    </location>
    <ligand>
        <name>substrate</name>
    </ligand>
</feature>
<dbReference type="Pfam" id="PF00128">
    <property type="entry name" value="Alpha-amylase"/>
    <property type="match status" value="1"/>
</dbReference>
<feature type="region of interest" description="Disordered" evidence="18">
    <location>
        <begin position="50"/>
        <end position="69"/>
    </location>
</feature>
<evidence type="ECO:0000256" key="11">
    <source>
        <dbReference type="ARBA" id="ARBA00033284"/>
    </source>
</evidence>
<evidence type="ECO:0000256" key="6">
    <source>
        <dbReference type="ARBA" id="ARBA00022490"/>
    </source>
</evidence>
<dbReference type="Gene3D" id="2.60.40.10">
    <property type="entry name" value="Immunoglobulins"/>
    <property type="match status" value="1"/>
</dbReference>
<evidence type="ECO:0000256" key="13">
    <source>
        <dbReference type="NCBIfam" id="TIGR02402"/>
    </source>
</evidence>
<dbReference type="InterPro" id="IPR004193">
    <property type="entry name" value="Glyco_hydro_13_N"/>
</dbReference>
<dbReference type="InterPro" id="IPR017853">
    <property type="entry name" value="GH"/>
</dbReference>
<feature type="domain" description="Glycosyl hydrolase family 13 catalytic" evidence="19">
    <location>
        <begin position="103"/>
        <end position="447"/>
    </location>
</feature>
<dbReference type="GO" id="GO:0033942">
    <property type="term" value="F:4-alpha-D-(1-&gt;4)-alpha-D-glucanotrehalose trehalohydrolase activity"/>
    <property type="evidence" value="ECO:0007669"/>
    <property type="project" value="UniProtKB-EC"/>
</dbReference>
<comment type="pathway">
    <text evidence="2 14">Glycan biosynthesis; trehalose biosynthesis.</text>
</comment>
<dbReference type="SMART" id="SM00642">
    <property type="entry name" value="Aamy"/>
    <property type="match status" value="1"/>
</dbReference>
<dbReference type="PANTHER" id="PTHR43651:SF11">
    <property type="entry name" value="MALTO-OLIGOSYLTREHALOSE TREHALOHYDROLASE"/>
    <property type="match status" value="1"/>
</dbReference>
<name>A0A563E8N5_9MICO</name>
<keyword evidence="21" id="KW-1185">Reference proteome</keyword>
<evidence type="ECO:0000256" key="5">
    <source>
        <dbReference type="ARBA" id="ARBA00015938"/>
    </source>
</evidence>
<feature type="site" description="Transition state stabilizer" evidence="17">
    <location>
        <position position="380"/>
    </location>
</feature>
<dbReference type="InterPro" id="IPR012768">
    <property type="entry name" value="Trehalose_TreZ"/>
</dbReference>
<dbReference type="PANTHER" id="PTHR43651">
    <property type="entry name" value="1,4-ALPHA-GLUCAN-BRANCHING ENZYME"/>
    <property type="match status" value="1"/>
</dbReference>
<evidence type="ECO:0000313" key="21">
    <source>
        <dbReference type="Proteomes" id="UP000320244"/>
    </source>
</evidence>
<keyword evidence="6" id="KW-0963">Cytoplasm</keyword>
<dbReference type="Proteomes" id="UP000320244">
    <property type="component" value="Unassembled WGS sequence"/>
</dbReference>
<evidence type="ECO:0000256" key="8">
    <source>
        <dbReference type="ARBA" id="ARBA00023277"/>
    </source>
</evidence>
<dbReference type="InterPro" id="IPR006047">
    <property type="entry name" value="GH13_cat_dom"/>
</dbReference>
<evidence type="ECO:0000256" key="3">
    <source>
        <dbReference type="ARBA" id="ARBA00008061"/>
    </source>
</evidence>
<keyword evidence="8" id="KW-0119">Carbohydrate metabolism</keyword>
<gene>
    <name evidence="20" type="primary">treZ</name>
    <name evidence="20" type="ORF">FGL98_00610</name>
</gene>
<reference evidence="20 21" key="2">
    <citation type="submission" date="2019-08" db="EMBL/GenBank/DDBJ databases">
        <title>Jejuicoccus antrihumi gen. nov., sp. nov., a new member of the family Dermacoccaceae isolated from a cave.</title>
        <authorList>
            <person name="Schumann P."/>
            <person name="Kim I.S."/>
        </authorList>
    </citation>
    <scope>NUCLEOTIDE SEQUENCE [LARGE SCALE GENOMIC DNA]</scope>
    <source>
        <strain evidence="20 21">C5-26</strain>
    </source>
</reference>
<comment type="catalytic activity">
    <reaction evidence="12 14">
        <text>hydrolysis of (1-&gt;4)-alpha-D-glucosidic linkage in 4-alpha-D-[(1-&gt;4)-alpha-D-glucanosyl]n trehalose to yield trehalose and (1-&gt;4)-alpha-D-glucan.</text>
        <dbReference type="EC" id="3.2.1.141"/>
    </reaction>
</comment>
<evidence type="ECO:0000256" key="12">
    <source>
        <dbReference type="ARBA" id="ARBA00034013"/>
    </source>
</evidence>
<dbReference type="Pfam" id="PF02922">
    <property type="entry name" value="CBM_48"/>
    <property type="match status" value="1"/>
</dbReference>
<dbReference type="CDD" id="cd11325">
    <property type="entry name" value="AmyAc_GTHase"/>
    <property type="match status" value="1"/>
</dbReference>
<dbReference type="RefSeq" id="WP_146314720.1">
    <property type="nucleotide sequence ID" value="NZ_VCQV01000001.1"/>
</dbReference>
<dbReference type="AlphaFoldDB" id="A0A563E8N5"/>
<dbReference type="Gene3D" id="1.10.10.760">
    <property type="entry name" value="E-set domains of sugar-utilizing enzymes"/>
    <property type="match status" value="1"/>
</dbReference>
<dbReference type="SUPFAM" id="SSF51445">
    <property type="entry name" value="(Trans)glycosidases"/>
    <property type="match status" value="1"/>
</dbReference>
<dbReference type="InterPro" id="IPR013783">
    <property type="entry name" value="Ig-like_fold"/>
</dbReference>
<feature type="active site" description="Nucleophile" evidence="15">
    <location>
        <position position="244"/>
    </location>
</feature>
<comment type="similarity">
    <text evidence="3 14">Belongs to the glycosyl hydrolase 13 family.</text>
</comment>
<dbReference type="PIRSF" id="PIRSF006337">
    <property type="entry name" value="Trehalose_TreZ"/>
    <property type="match status" value="1"/>
</dbReference>
<keyword evidence="9 14" id="KW-0326">Glycosidase</keyword>
<comment type="caution">
    <text evidence="20">The sequence shown here is derived from an EMBL/GenBank/DDBJ whole genome shotgun (WGS) entry which is preliminary data.</text>
</comment>
<sequence>MTPFRVWAPRAESVSLEVGSDSHDMRSASQGWWVAPVHAAAGDRYAYRLDGGDERPDPRSLSQPDGPHDRSAVVDLAAHHWTDGSWAGAPLQDAVIYELHLGTFTPDGTCDAAIERLDHLFQLGITMVELMPVAAFPGDRGWGYDGVNPYAVHAAYGGAAALQRLVDACHRKGIGVCLDVVYNHLGPSGNYLSEFGPYFTDRYSTPWGWAVNLDGPHSDEVRAYLIDNARMWFRDFHLDALRLDAVHALFDDRATTILEELAVETDRLSDELGRPLALIAESDRNDPATVTRRAPSGHGGLGLHAQWADDVHHSLHVLLTGESQGYYADFAAGPSIVKTLSTPFFHDGTWSSFRQRHHGRAINPATTRGWRFVASLQTHDQVGNRASGDRLSQLVSPGRLACGAAILLTSPYVPMLFMGEEWGASTPWQYFTDHQDPELARAVSQGRRDEFATHGWGDDVPDPQAPSTLAQSQLRWDEVEIGTHRELLAWYRTLIHLRHNVSDLREGTLGGAPADLCNGRLTVRRGRWTVVANLSNESFSQALAAGDAVHAGWSTYEGASVVTLPPDSVMVVGPRDLGATA</sequence>
<reference evidence="20 21" key="1">
    <citation type="submission" date="2019-05" db="EMBL/GenBank/DDBJ databases">
        <authorList>
            <person name="Lee S.D."/>
        </authorList>
    </citation>
    <scope>NUCLEOTIDE SEQUENCE [LARGE SCALE GENOMIC DNA]</scope>
    <source>
        <strain evidence="20 21">C5-26</strain>
    </source>
</reference>